<protein>
    <recommendedName>
        <fullName evidence="4">Lipoprotein</fullName>
    </recommendedName>
</protein>
<feature type="region of interest" description="Disordered" evidence="1">
    <location>
        <begin position="112"/>
        <end position="133"/>
    </location>
</feature>
<reference evidence="2 3" key="1">
    <citation type="submission" date="2019-08" db="EMBL/GenBank/DDBJ databases">
        <title>Complete genome sequence of Spiroplasma chinense CCH (DSM 19755).</title>
        <authorList>
            <person name="Shen H.-Y."/>
            <person name="Lin Y.-C."/>
            <person name="Chou L."/>
            <person name="Kuo C.-H."/>
        </authorList>
    </citation>
    <scope>NUCLEOTIDE SEQUENCE [LARGE SCALE GENOMIC DNA]</scope>
    <source>
        <strain evidence="2 3">CCH</strain>
    </source>
</reference>
<evidence type="ECO:0008006" key="4">
    <source>
        <dbReference type="Google" id="ProtNLM"/>
    </source>
</evidence>
<feature type="compositionally biased region" description="Polar residues" evidence="1">
    <location>
        <begin position="113"/>
        <end position="124"/>
    </location>
</feature>
<keyword evidence="3" id="KW-1185">Reference proteome</keyword>
<dbReference type="RefSeq" id="WP_166508182.1">
    <property type="nucleotide sequence ID" value="NZ_CP043026.1"/>
</dbReference>
<dbReference type="Proteomes" id="UP000323144">
    <property type="component" value="Chromosome"/>
</dbReference>
<dbReference type="AlphaFoldDB" id="A0A5B9Y6B7"/>
<accession>A0A5B9Y6B7</accession>
<dbReference type="KEGG" id="schi:SCHIN_v1c06000"/>
<sequence>MKKLLAFIGGISVTTPTAISVVSCDPGEATVFAPANSDISELLTNYKQVIINQKNKETLIKSIVDLKVMSADQFLLEDNIDFTSDKGVVKITGNKDYFLPVIGETEIEWIYKDSSNPNEENGSETPKPDEENSLNNIEKELNTSAGFKIDLKSQMKSAEEGFKDAPAGITSIEEYTWYLIGAQVEATFSTVTKKAFGIDENDYDSVRKDLTYTNDWKEVIKDKKLEEQTLLVRHWGLEGSWIKGQAIIEVEII</sequence>
<name>A0A5B9Y6B7_9MOLU</name>
<dbReference type="EMBL" id="CP043026">
    <property type="protein sequence ID" value="QEH61797.1"/>
    <property type="molecule type" value="Genomic_DNA"/>
</dbReference>
<evidence type="ECO:0000256" key="1">
    <source>
        <dbReference type="SAM" id="MobiDB-lite"/>
    </source>
</evidence>
<dbReference type="InterPro" id="IPR054816">
    <property type="entry name" value="Lipoprotein_mollicutes-type_CS"/>
</dbReference>
<evidence type="ECO:0000313" key="3">
    <source>
        <dbReference type="Proteomes" id="UP000323144"/>
    </source>
</evidence>
<proteinExistence type="predicted"/>
<gene>
    <name evidence="2" type="ORF">SCHIN_v1c06000</name>
</gene>
<dbReference type="NCBIfam" id="NF038029">
    <property type="entry name" value="LP_plasma"/>
    <property type="match status" value="1"/>
</dbReference>
<organism evidence="2 3">
    <name type="scientific">Spiroplasma chinense</name>
    <dbReference type="NCBI Taxonomy" id="216932"/>
    <lineage>
        <taxon>Bacteria</taxon>
        <taxon>Bacillati</taxon>
        <taxon>Mycoplasmatota</taxon>
        <taxon>Mollicutes</taxon>
        <taxon>Entomoplasmatales</taxon>
        <taxon>Spiroplasmataceae</taxon>
        <taxon>Spiroplasma</taxon>
    </lineage>
</organism>
<dbReference type="PROSITE" id="PS51257">
    <property type="entry name" value="PROKAR_LIPOPROTEIN"/>
    <property type="match status" value="1"/>
</dbReference>
<evidence type="ECO:0000313" key="2">
    <source>
        <dbReference type="EMBL" id="QEH61797.1"/>
    </source>
</evidence>